<keyword evidence="7" id="KW-1185">Reference proteome</keyword>
<dbReference type="GO" id="GO:0003700">
    <property type="term" value="F:DNA-binding transcription factor activity"/>
    <property type="evidence" value="ECO:0007669"/>
    <property type="project" value="InterPro"/>
</dbReference>
<reference evidence="6 7" key="1">
    <citation type="submission" date="2019-08" db="EMBL/GenBank/DDBJ databases">
        <title>In-depth cultivation of the pig gut microbiome towards novel bacterial diversity and tailored functional studies.</title>
        <authorList>
            <person name="Wylensek D."/>
            <person name="Hitch T.C.A."/>
            <person name="Clavel T."/>
        </authorList>
    </citation>
    <scope>NUCLEOTIDE SEQUENCE [LARGE SCALE GENOMIC DNA]</scope>
    <source>
        <strain evidence="6 7">WCA-380-WT-2B</strain>
    </source>
</reference>
<dbReference type="PANTHER" id="PTHR30204">
    <property type="entry name" value="REDOX-CYCLING DRUG-SENSING TRANSCRIPTIONAL ACTIVATOR SOXR"/>
    <property type="match status" value="1"/>
</dbReference>
<evidence type="ECO:0000259" key="5">
    <source>
        <dbReference type="PROSITE" id="PS50937"/>
    </source>
</evidence>
<comment type="caution">
    <text evidence="6">The sequence shown here is derived from an EMBL/GenBank/DDBJ whole genome shotgun (WGS) entry which is preliminary data.</text>
</comment>
<name>A0A6N7VFL1_9FIRM</name>
<accession>A0A6N7VFL1</accession>
<dbReference type="Proteomes" id="UP000441925">
    <property type="component" value="Unassembled WGS sequence"/>
</dbReference>
<dbReference type="InterPro" id="IPR047057">
    <property type="entry name" value="MerR_fam"/>
</dbReference>
<dbReference type="PROSITE" id="PS50937">
    <property type="entry name" value="HTH_MERR_2"/>
    <property type="match status" value="1"/>
</dbReference>
<dbReference type="Pfam" id="PF13411">
    <property type="entry name" value="MerR_1"/>
    <property type="match status" value="1"/>
</dbReference>
<dbReference type="SUPFAM" id="SSF55136">
    <property type="entry name" value="Probable bacterial effector-binding domain"/>
    <property type="match status" value="1"/>
</dbReference>
<protein>
    <submittedName>
        <fullName evidence="6">MerR family transcriptional regulator</fullName>
    </submittedName>
</protein>
<evidence type="ECO:0000256" key="4">
    <source>
        <dbReference type="ARBA" id="ARBA00023163"/>
    </source>
</evidence>
<dbReference type="InterPro" id="IPR009061">
    <property type="entry name" value="DNA-bd_dom_put_sf"/>
</dbReference>
<dbReference type="SUPFAM" id="SSF46955">
    <property type="entry name" value="Putative DNA-binding domain"/>
    <property type="match status" value="1"/>
</dbReference>
<evidence type="ECO:0000313" key="7">
    <source>
        <dbReference type="Proteomes" id="UP000441925"/>
    </source>
</evidence>
<proteinExistence type="predicted"/>
<dbReference type="Gene3D" id="1.10.1660.10">
    <property type="match status" value="1"/>
</dbReference>
<dbReference type="Gene3D" id="3.20.80.10">
    <property type="entry name" value="Regulatory factor, effector binding domain"/>
    <property type="match status" value="1"/>
</dbReference>
<feature type="domain" description="HTH merR-type" evidence="5">
    <location>
        <begin position="7"/>
        <end position="76"/>
    </location>
</feature>
<dbReference type="InterPro" id="IPR029442">
    <property type="entry name" value="GyrI-like"/>
</dbReference>
<evidence type="ECO:0000256" key="1">
    <source>
        <dbReference type="ARBA" id="ARBA00022491"/>
    </source>
</evidence>
<organism evidence="6 7">
    <name type="scientific">Anaerococcus porci</name>
    <dbReference type="NCBI Taxonomy" id="2652269"/>
    <lineage>
        <taxon>Bacteria</taxon>
        <taxon>Bacillati</taxon>
        <taxon>Bacillota</taxon>
        <taxon>Tissierellia</taxon>
        <taxon>Tissierellales</taxon>
        <taxon>Peptoniphilaceae</taxon>
        <taxon>Anaerococcus</taxon>
    </lineage>
</organism>
<dbReference type="AlphaFoldDB" id="A0A6N7VFL1"/>
<evidence type="ECO:0000313" key="6">
    <source>
        <dbReference type="EMBL" id="MSS77671.1"/>
    </source>
</evidence>
<dbReference type="EMBL" id="VULQ01000004">
    <property type="protein sequence ID" value="MSS77671.1"/>
    <property type="molecule type" value="Genomic_DNA"/>
</dbReference>
<keyword evidence="2" id="KW-0805">Transcription regulation</keyword>
<keyword evidence="4" id="KW-0804">Transcription</keyword>
<dbReference type="Pfam" id="PF06445">
    <property type="entry name" value="GyrI-like"/>
    <property type="match status" value="1"/>
</dbReference>
<dbReference type="PROSITE" id="PS00552">
    <property type="entry name" value="HTH_MERR_1"/>
    <property type="match status" value="1"/>
</dbReference>
<dbReference type="InterPro" id="IPR011256">
    <property type="entry name" value="Reg_factor_effector_dom_sf"/>
</dbReference>
<dbReference type="SMART" id="SM00422">
    <property type="entry name" value="HTH_MERR"/>
    <property type="match status" value="1"/>
</dbReference>
<sequence length="283" mass="33964">MKDKNELYSIGQASKLADVSTRTLRHYESIGIIKPDYVKENGYRYYNKDTIMMMSIIKYLQFMDFSLDEIKEFIFKANYHDIDESFSKLIKNTENEIKKLRERLVIIKDWHELINEAAAAFTLGNSNPSVKYFEEEEFIAYPFDFDYNYEKSILSLDYTNFVKEENNKITGAVMFYFSSFVDRIKHEDENRDIDAIYIQKTVKDIENRNHIFKREKGFYASVYHFGPYNNIKKSYKKLIEWSKSYRYKLKGSSIERFVVDTWTFRDKSQYLTEILIPIEMKVN</sequence>
<evidence type="ECO:0000256" key="3">
    <source>
        <dbReference type="ARBA" id="ARBA00023125"/>
    </source>
</evidence>
<dbReference type="RefSeq" id="WP_154540036.1">
    <property type="nucleotide sequence ID" value="NZ_JAXDSU010000044.1"/>
</dbReference>
<dbReference type="InterPro" id="IPR000551">
    <property type="entry name" value="MerR-type_HTH_dom"/>
</dbReference>
<dbReference type="GO" id="GO:0003677">
    <property type="term" value="F:DNA binding"/>
    <property type="evidence" value="ECO:0007669"/>
    <property type="project" value="UniProtKB-KW"/>
</dbReference>
<evidence type="ECO:0000256" key="2">
    <source>
        <dbReference type="ARBA" id="ARBA00023015"/>
    </source>
</evidence>
<keyword evidence="3" id="KW-0238">DNA-binding</keyword>
<dbReference type="PANTHER" id="PTHR30204:SF69">
    <property type="entry name" value="MERR-FAMILY TRANSCRIPTIONAL REGULATOR"/>
    <property type="match status" value="1"/>
</dbReference>
<gene>
    <name evidence="6" type="ORF">FYJ26_04485</name>
</gene>
<keyword evidence="1" id="KW-0678">Repressor</keyword>